<dbReference type="OrthoDB" id="9776369at2"/>
<dbReference type="GO" id="GO:0015658">
    <property type="term" value="F:branched-chain amino acid transmembrane transporter activity"/>
    <property type="evidence" value="ECO:0007669"/>
    <property type="project" value="TreeGrafter"/>
</dbReference>
<sequence length="235" mass="25515">MLEVKGIRAGYGAINVLWDASLDFREGELTTVVGPNGAGKSTMLKAVMGLVAPTRGEIVLNGQSIGGTPTWEMPDRGLVLIPEGRMVFRDMSVEENLAMGAFPTARRAAVQRNIERAYTFFPRLKERRSQLAGSLSGGEAQMLAIGRGLMAEPRVLLVDEPSLGLAPVIVHEILGILRKLKEEGVTIVLVEQNTHLALGVADRVFLMRSGKVVLDQPASDVSQSDLHDLYFSLEH</sequence>
<feature type="domain" description="ABC transporter" evidence="7">
    <location>
        <begin position="2"/>
        <end position="234"/>
    </location>
</feature>
<keyword evidence="3" id="KW-0472">Membrane</keyword>
<dbReference type="PROSITE" id="PS00211">
    <property type="entry name" value="ABC_TRANSPORTER_1"/>
    <property type="match status" value="1"/>
</dbReference>
<protein>
    <submittedName>
        <fullName evidence="8">Branched-chain amino acid ABC transporter ATP-binding protein</fullName>
    </submittedName>
</protein>
<dbReference type="Pfam" id="PF00005">
    <property type="entry name" value="ABC_tran"/>
    <property type="match status" value="1"/>
</dbReference>
<organism evidence="8 9">
    <name type="scientific">Parazoarcus communis</name>
    <dbReference type="NCBI Taxonomy" id="41977"/>
    <lineage>
        <taxon>Bacteria</taxon>
        <taxon>Pseudomonadati</taxon>
        <taxon>Pseudomonadota</taxon>
        <taxon>Betaproteobacteria</taxon>
        <taxon>Rhodocyclales</taxon>
        <taxon>Zoogloeaceae</taxon>
        <taxon>Parazoarcus</taxon>
    </lineage>
</organism>
<dbReference type="InterPro" id="IPR003439">
    <property type="entry name" value="ABC_transporter-like_ATP-bd"/>
</dbReference>
<dbReference type="SUPFAM" id="SSF52540">
    <property type="entry name" value="P-loop containing nucleoside triphosphate hydrolases"/>
    <property type="match status" value="1"/>
</dbReference>
<proteinExistence type="inferred from homology"/>
<dbReference type="GO" id="GO:0016887">
    <property type="term" value="F:ATP hydrolysis activity"/>
    <property type="evidence" value="ECO:0007669"/>
    <property type="project" value="InterPro"/>
</dbReference>
<comment type="similarity">
    <text evidence="1">Belongs to the ABC transporter superfamily.</text>
</comment>
<dbReference type="InterPro" id="IPR052156">
    <property type="entry name" value="BCAA_Transport_ATP-bd_LivF"/>
</dbReference>
<dbReference type="Proteomes" id="UP000244902">
    <property type="component" value="Chromosome"/>
</dbReference>
<dbReference type="Gene3D" id="3.40.50.300">
    <property type="entry name" value="P-loop containing nucleotide triphosphate hydrolases"/>
    <property type="match status" value="1"/>
</dbReference>
<evidence type="ECO:0000256" key="1">
    <source>
        <dbReference type="ARBA" id="ARBA00005417"/>
    </source>
</evidence>
<evidence type="ECO:0000259" key="7">
    <source>
        <dbReference type="PROSITE" id="PS50893"/>
    </source>
</evidence>
<gene>
    <name evidence="8" type="primary">livF</name>
    <name evidence="8" type="ORF">CEW87_00215</name>
</gene>
<dbReference type="InterPro" id="IPR003593">
    <property type="entry name" value="AAA+_ATPase"/>
</dbReference>
<dbReference type="PANTHER" id="PTHR43820:SF4">
    <property type="entry name" value="HIGH-AFFINITY BRANCHED-CHAIN AMINO ACID TRANSPORT ATP-BINDING PROTEIN LIVF"/>
    <property type="match status" value="1"/>
</dbReference>
<evidence type="ECO:0000256" key="3">
    <source>
        <dbReference type="ARBA" id="ARBA00022475"/>
    </source>
</evidence>
<dbReference type="SMART" id="SM00382">
    <property type="entry name" value="AAA"/>
    <property type="match status" value="1"/>
</dbReference>
<dbReference type="InterPro" id="IPR027417">
    <property type="entry name" value="P-loop_NTPase"/>
</dbReference>
<dbReference type="GO" id="GO:0015807">
    <property type="term" value="P:L-amino acid transport"/>
    <property type="evidence" value="ECO:0007669"/>
    <property type="project" value="TreeGrafter"/>
</dbReference>
<keyword evidence="6" id="KW-0029">Amino-acid transport</keyword>
<dbReference type="GO" id="GO:0005524">
    <property type="term" value="F:ATP binding"/>
    <property type="evidence" value="ECO:0007669"/>
    <property type="project" value="UniProtKB-KW"/>
</dbReference>
<evidence type="ECO:0000256" key="2">
    <source>
        <dbReference type="ARBA" id="ARBA00022448"/>
    </source>
</evidence>
<dbReference type="RefSeq" id="WP_108971032.1">
    <property type="nucleotide sequence ID" value="NZ_CP022188.1"/>
</dbReference>
<evidence type="ECO:0000256" key="5">
    <source>
        <dbReference type="ARBA" id="ARBA00022840"/>
    </source>
</evidence>
<evidence type="ECO:0000256" key="6">
    <source>
        <dbReference type="ARBA" id="ARBA00022970"/>
    </source>
</evidence>
<keyword evidence="5 8" id="KW-0067">ATP-binding</keyword>
<evidence type="ECO:0000313" key="9">
    <source>
        <dbReference type="Proteomes" id="UP000244902"/>
    </source>
</evidence>
<name>A0A2U8GX91_9RHOO</name>
<dbReference type="InterPro" id="IPR017871">
    <property type="entry name" value="ABC_transporter-like_CS"/>
</dbReference>
<dbReference type="EMBL" id="CP022188">
    <property type="protein sequence ID" value="AWI77903.1"/>
    <property type="molecule type" value="Genomic_DNA"/>
</dbReference>
<keyword evidence="3" id="KW-1003">Cell membrane</keyword>
<keyword evidence="2" id="KW-0813">Transport</keyword>
<evidence type="ECO:0000313" key="8">
    <source>
        <dbReference type="EMBL" id="AWI77903.1"/>
    </source>
</evidence>
<dbReference type="PROSITE" id="PS50893">
    <property type="entry name" value="ABC_TRANSPORTER_2"/>
    <property type="match status" value="1"/>
</dbReference>
<evidence type="ECO:0000256" key="4">
    <source>
        <dbReference type="ARBA" id="ARBA00022741"/>
    </source>
</evidence>
<accession>A0A2U8GX91</accession>
<dbReference type="PANTHER" id="PTHR43820">
    <property type="entry name" value="HIGH-AFFINITY BRANCHED-CHAIN AMINO ACID TRANSPORT ATP-BINDING PROTEIN LIVF"/>
    <property type="match status" value="1"/>
</dbReference>
<dbReference type="CDD" id="cd03224">
    <property type="entry name" value="ABC_TM1139_LivF_branched"/>
    <property type="match status" value="1"/>
</dbReference>
<reference evidence="8 9" key="1">
    <citation type="submission" date="2017-06" db="EMBL/GenBank/DDBJ databases">
        <title>Azoarcus sp. TSNA42 complete genome sequence.</title>
        <authorList>
            <person name="Woo J.-H."/>
            <person name="Kim H.-S."/>
        </authorList>
    </citation>
    <scope>NUCLEOTIDE SEQUENCE [LARGE SCALE GENOMIC DNA]</scope>
    <source>
        <strain evidence="8 9">TSNA42</strain>
    </source>
</reference>
<dbReference type="AlphaFoldDB" id="A0A2U8GX91"/>
<keyword evidence="4" id="KW-0547">Nucleotide-binding</keyword>